<dbReference type="OrthoDB" id="5344254at2759"/>
<dbReference type="InterPro" id="IPR056402">
    <property type="entry name" value="DA_N"/>
</dbReference>
<name>A0A2T5LP45_9EURO</name>
<dbReference type="Pfam" id="PF25581">
    <property type="entry name" value="AsqO_C"/>
    <property type="match status" value="1"/>
</dbReference>
<feature type="domain" description="Diels-Alderase N-terminal" evidence="2">
    <location>
        <begin position="280"/>
        <end position="465"/>
    </location>
</feature>
<feature type="domain" description="AsqO/PenF-like C-terminal" evidence="3">
    <location>
        <begin position="472"/>
        <end position="599"/>
    </location>
</feature>
<feature type="compositionally biased region" description="Polar residues" evidence="1">
    <location>
        <begin position="8"/>
        <end position="17"/>
    </location>
</feature>
<comment type="caution">
    <text evidence="4">The sequence shown here is derived from an EMBL/GenBank/DDBJ whole genome shotgun (WGS) entry which is preliminary data.</text>
</comment>
<dbReference type="SUPFAM" id="SSF159245">
    <property type="entry name" value="AttH-like"/>
    <property type="match status" value="1"/>
</dbReference>
<dbReference type="Proteomes" id="UP000244073">
    <property type="component" value="Unassembled WGS sequence"/>
</dbReference>
<feature type="region of interest" description="Disordered" evidence="1">
    <location>
        <begin position="207"/>
        <end position="226"/>
    </location>
</feature>
<protein>
    <submittedName>
        <fullName evidence="4">Uncharacterized protein</fullName>
    </submittedName>
</protein>
<reference evidence="4 5" key="1">
    <citation type="journal article" date="2018" name="Proc. Natl. Acad. Sci. U.S.A.">
        <title>Linking secondary metabolites to gene clusters through genome sequencing of six diverse Aspergillus species.</title>
        <authorList>
            <person name="Kaerboelling I."/>
            <person name="Vesth T.C."/>
            <person name="Frisvad J.C."/>
            <person name="Nybo J.L."/>
            <person name="Theobald S."/>
            <person name="Kuo A."/>
            <person name="Bowyer P."/>
            <person name="Matsuda Y."/>
            <person name="Mondo S."/>
            <person name="Lyhne E.K."/>
            <person name="Kogle M.E."/>
            <person name="Clum A."/>
            <person name="Lipzen A."/>
            <person name="Salamov A."/>
            <person name="Ngan C.Y."/>
            <person name="Daum C."/>
            <person name="Chiniquy J."/>
            <person name="Barry K."/>
            <person name="LaButti K."/>
            <person name="Haridas S."/>
            <person name="Simmons B.A."/>
            <person name="Magnuson J.K."/>
            <person name="Mortensen U.H."/>
            <person name="Larsen T.O."/>
            <person name="Grigoriev I.V."/>
            <person name="Baker S.E."/>
            <person name="Andersen M.R."/>
        </authorList>
    </citation>
    <scope>NUCLEOTIDE SEQUENCE [LARGE SCALE GENOMIC DNA]</scope>
    <source>
        <strain evidence="4 5">IBT 24754</strain>
    </source>
</reference>
<dbReference type="GeneID" id="63817836"/>
<evidence type="ECO:0000259" key="3">
    <source>
        <dbReference type="Pfam" id="PF25581"/>
    </source>
</evidence>
<proteinExistence type="predicted"/>
<feature type="compositionally biased region" description="Basic and acidic residues" evidence="1">
    <location>
        <begin position="19"/>
        <end position="37"/>
    </location>
</feature>
<dbReference type="VEuPathDB" id="FungiDB:P175DRAFT_0559952"/>
<evidence type="ECO:0000313" key="4">
    <source>
        <dbReference type="EMBL" id="PTU18054.1"/>
    </source>
</evidence>
<dbReference type="EMBL" id="MSFN02000008">
    <property type="protein sequence ID" value="PTU18054.1"/>
    <property type="molecule type" value="Genomic_DNA"/>
</dbReference>
<feature type="region of interest" description="Disordered" evidence="1">
    <location>
        <begin position="1"/>
        <end position="51"/>
    </location>
</feature>
<gene>
    <name evidence="4" type="ORF">P175DRAFT_0559952</name>
</gene>
<dbReference type="RefSeq" id="XP_040749446.1">
    <property type="nucleotide sequence ID" value="XM_040900952.1"/>
</dbReference>
<evidence type="ECO:0000256" key="1">
    <source>
        <dbReference type="SAM" id="MobiDB-lite"/>
    </source>
</evidence>
<dbReference type="InterPro" id="IPR057722">
    <property type="entry name" value="AsqO/PenF-like_C"/>
</dbReference>
<organism evidence="4 5">
    <name type="scientific">Aspergillus ochraceoroseus IBT 24754</name>
    <dbReference type="NCBI Taxonomy" id="1392256"/>
    <lineage>
        <taxon>Eukaryota</taxon>
        <taxon>Fungi</taxon>
        <taxon>Dikarya</taxon>
        <taxon>Ascomycota</taxon>
        <taxon>Pezizomycotina</taxon>
        <taxon>Eurotiomycetes</taxon>
        <taxon>Eurotiomycetidae</taxon>
        <taxon>Eurotiales</taxon>
        <taxon>Aspergillaceae</taxon>
        <taxon>Aspergillus</taxon>
        <taxon>Aspergillus subgen. Nidulantes</taxon>
    </lineage>
</organism>
<accession>A0A2T5LP45</accession>
<dbReference type="AlphaFoldDB" id="A0A2T5LP45"/>
<dbReference type="Pfam" id="PF24137">
    <property type="entry name" value="DA_N"/>
    <property type="match status" value="1"/>
</dbReference>
<evidence type="ECO:0000313" key="5">
    <source>
        <dbReference type="Proteomes" id="UP000244073"/>
    </source>
</evidence>
<evidence type="ECO:0000259" key="2">
    <source>
        <dbReference type="Pfam" id="PF24137"/>
    </source>
</evidence>
<sequence>MQKVSVVMNESGQQASSAMKRENRGQMAGKERSRGSSDDEGSTTFDNFTDEDLRVGGPNLCSLPAQLDTSIAQGLAHPLYKKGLAMEQKGLLDIMPRIDRRQFTHIKATIDAETDFVKEIHDFCAGNRNKFGSVIAGSGLRRRKHPSANIDSWMNVDWALIEVEKGREGPNTTKDGRYLRDTGPEILHDLPEIDLYFEGRSSRACGGTAGQYPSTSREQYQRPHPQDIVPPKDGSSGFRYLCFALGVHQTLAQAITVPRGPASEPSEVQWTYCEGGLDGPKVVPINSSTWDWWYFDVVQPFTASGEQASVVAVLYTATAGGFQMLSEFAAAGYTSVDLAQVTVTWPNGTQDQYLFNATEAQFATIGDGTSGSYVGTGLSFAGAPDLSAYYVQINSPEQGIFGSLVLQSVAPAHCPCGPATPGQSLQIAPHIGWINAIPDASAAVELAVRGEKLSFVGAGYHDKNWGDQNFLSNVGSWYWGHGHIGPYSIVWFDFLSPQGENYVSSYVAKDDEILVAQCSGITTRPYGENATYPPTAGEGAPTGFQINITLPDGDLHLKATGRYIVAGYSGEPYTRWSGILSGIVDGKNLSGPTIFEQFNFAT</sequence>